<proteinExistence type="predicted"/>
<dbReference type="Proteomes" id="UP000001554">
    <property type="component" value="Chromosome 3"/>
</dbReference>
<keyword evidence="1" id="KW-0812">Transmembrane</keyword>
<name>A0A9J7KUA5_BRAFL</name>
<protein>
    <submittedName>
        <fullName evidence="3">Calcium-activated potassium channel subunit alpha-1-like</fullName>
    </submittedName>
</protein>
<dbReference type="KEGG" id="bfo:118411790"/>
<feature type="transmembrane region" description="Helical" evidence="1">
    <location>
        <begin position="14"/>
        <end position="36"/>
    </location>
</feature>
<keyword evidence="1" id="KW-1133">Transmembrane helix</keyword>
<dbReference type="AlphaFoldDB" id="A0A9J7KUA5"/>
<organism evidence="2 3">
    <name type="scientific">Branchiostoma floridae</name>
    <name type="common">Florida lancelet</name>
    <name type="synonym">Amphioxus</name>
    <dbReference type="NCBI Taxonomy" id="7739"/>
    <lineage>
        <taxon>Eukaryota</taxon>
        <taxon>Metazoa</taxon>
        <taxon>Chordata</taxon>
        <taxon>Cephalochordata</taxon>
        <taxon>Leptocardii</taxon>
        <taxon>Amphioxiformes</taxon>
        <taxon>Branchiostomatidae</taxon>
        <taxon>Branchiostoma</taxon>
    </lineage>
</organism>
<dbReference type="OrthoDB" id="10035564at2759"/>
<sequence>MDTMDANCNQKERMWWAFLTSSFVTFVGGLVCILLWRLGAWLFCRVAEKPPGEVVAQSPSTTTMQDTGVFVKSPDPQIGWMTAVKDWAGVLISTQTVTRRILGPSPYFYHGDE</sequence>
<dbReference type="RefSeq" id="XP_035670170.1">
    <property type="nucleotide sequence ID" value="XM_035814277.1"/>
</dbReference>
<gene>
    <name evidence="3" type="primary">LOC118411790</name>
</gene>
<keyword evidence="2" id="KW-1185">Reference proteome</keyword>
<reference evidence="3" key="2">
    <citation type="submission" date="2025-08" db="UniProtKB">
        <authorList>
            <consortium name="RefSeq"/>
        </authorList>
    </citation>
    <scope>IDENTIFICATION</scope>
    <source>
        <strain evidence="3">S238N-H82</strain>
        <tissue evidence="3">Testes</tissue>
    </source>
</reference>
<accession>A0A9J7KUA5</accession>
<evidence type="ECO:0000256" key="1">
    <source>
        <dbReference type="SAM" id="Phobius"/>
    </source>
</evidence>
<keyword evidence="1" id="KW-0472">Membrane</keyword>
<dbReference type="GeneID" id="118411790"/>
<evidence type="ECO:0000313" key="3">
    <source>
        <dbReference type="RefSeq" id="XP_035670170.1"/>
    </source>
</evidence>
<reference evidence="2" key="1">
    <citation type="journal article" date="2020" name="Nat. Ecol. Evol.">
        <title>Deeply conserved synteny resolves early events in vertebrate evolution.</title>
        <authorList>
            <person name="Simakov O."/>
            <person name="Marletaz F."/>
            <person name="Yue J.X."/>
            <person name="O'Connell B."/>
            <person name="Jenkins J."/>
            <person name="Brandt A."/>
            <person name="Calef R."/>
            <person name="Tung C.H."/>
            <person name="Huang T.K."/>
            <person name="Schmutz J."/>
            <person name="Satoh N."/>
            <person name="Yu J.K."/>
            <person name="Putnam N.H."/>
            <person name="Green R.E."/>
            <person name="Rokhsar D.S."/>
        </authorList>
    </citation>
    <scope>NUCLEOTIDE SEQUENCE [LARGE SCALE GENOMIC DNA]</scope>
    <source>
        <strain evidence="2">S238N-H82</strain>
    </source>
</reference>
<evidence type="ECO:0000313" key="2">
    <source>
        <dbReference type="Proteomes" id="UP000001554"/>
    </source>
</evidence>
<dbReference type="OMA" id="RILVICR"/>